<dbReference type="PANTHER" id="PTHR28645:SF1">
    <property type="entry name" value="TRANSMEMBRANE PROTEIN 119"/>
    <property type="match status" value="1"/>
</dbReference>
<dbReference type="Pfam" id="PF15724">
    <property type="entry name" value="TMEM119"/>
    <property type="match status" value="1"/>
</dbReference>
<feature type="region of interest" description="Disordered" evidence="1">
    <location>
        <begin position="128"/>
        <end position="252"/>
    </location>
</feature>
<feature type="compositionally biased region" description="Polar residues" evidence="1">
    <location>
        <begin position="160"/>
        <end position="175"/>
    </location>
</feature>
<keyword evidence="2" id="KW-1133">Transmembrane helix</keyword>
<evidence type="ECO:0000313" key="4">
    <source>
        <dbReference type="EMBL" id="KAJ8415257.1"/>
    </source>
</evidence>
<dbReference type="GO" id="GO:0030501">
    <property type="term" value="P:positive regulation of bone mineralization"/>
    <property type="evidence" value="ECO:0007669"/>
    <property type="project" value="TreeGrafter"/>
</dbReference>
<dbReference type="GO" id="GO:0033690">
    <property type="term" value="P:positive regulation of osteoblast proliferation"/>
    <property type="evidence" value="ECO:0007669"/>
    <property type="project" value="TreeGrafter"/>
</dbReference>
<gene>
    <name evidence="4" type="ORF">AAFF_G00422370</name>
</gene>
<proteinExistence type="predicted"/>
<reference evidence="4" key="1">
    <citation type="journal article" date="2023" name="Science">
        <title>Genome structures resolve the early diversification of teleost fishes.</title>
        <authorList>
            <person name="Parey E."/>
            <person name="Louis A."/>
            <person name="Montfort J."/>
            <person name="Bouchez O."/>
            <person name="Roques C."/>
            <person name="Iampietro C."/>
            <person name="Lluch J."/>
            <person name="Castinel A."/>
            <person name="Donnadieu C."/>
            <person name="Desvignes T."/>
            <person name="Floi Bucao C."/>
            <person name="Jouanno E."/>
            <person name="Wen M."/>
            <person name="Mejri S."/>
            <person name="Dirks R."/>
            <person name="Jansen H."/>
            <person name="Henkel C."/>
            <person name="Chen W.J."/>
            <person name="Zahm M."/>
            <person name="Cabau C."/>
            <person name="Klopp C."/>
            <person name="Thompson A.W."/>
            <person name="Robinson-Rechavi M."/>
            <person name="Braasch I."/>
            <person name="Lecointre G."/>
            <person name="Bobe J."/>
            <person name="Postlethwait J.H."/>
            <person name="Berthelot C."/>
            <person name="Roest Crollius H."/>
            <person name="Guiguen Y."/>
        </authorList>
    </citation>
    <scope>NUCLEOTIDE SEQUENCE</scope>
    <source>
        <strain evidence="4">NC1722</strain>
    </source>
</reference>
<keyword evidence="5" id="KW-1185">Reference proteome</keyword>
<protein>
    <recommendedName>
        <fullName evidence="6">Transmembrane protein 119</fullName>
    </recommendedName>
</protein>
<evidence type="ECO:0000256" key="1">
    <source>
        <dbReference type="SAM" id="MobiDB-lite"/>
    </source>
</evidence>
<evidence type="ECO:0000313" key="5">
    <source>
        <dbReference type="Proteomes" id="UP001221898"/>
    </source>
</evidence>
<dbReference type="GO" id="GO:0001503">
    <property type="term" value="P:ossification"/>
    <property type="evidence" value="ECO:0007669"/>
    <property type="project" value="InterPro"/>
</dbReference>
<dbReference type="Proteomes" id="UP001221898">
    <property type="component" value="Unassembled WGS sequence"/>
</dbReference>
<evidence type="ECO:0000256" key="3">
    <source>
        <dbReference type="SAM" id="SignalP"/>
    </source>
</evidence>
<feature type="transmembrane region" description="Helical" evidence="2">
    <location>
        <begin position="85"/>
        <end position="108"/>
    </location>
</feature>
<evidence type="ECO:0000256" key="2">
    <source>
        <dbReference type="SAM" id="Phobius"/>
    </source>
</evidence>
<dbReference type="InterPro" id="IPR031453">
    <property type="entry name" value="TMEM119"/>
</dbReference>
<evidence type="ECO:0008006" key="6">
    <source>
        <dbReference type="Google" id="ProtNLM"/>
    </source>
</evidence>
<feature type="signal peptide" evidence="3">
    <location>
        <begin position="1"/>
        <end position="24"/>
    </location>
</feature>
<feature type="chain" id="PRO_5042264259" description="Transmembrane protein 119" evidence="3">
    <location>
        <begin position="25"/>
        <end position="252"/>
    </location>
</feature>
<keyword evidence="3" id="KW-0732">Signal</keyword>
<accession>A0AAD7WZT2</accession>
<comment type="caution">
    <text evidence="4">The sequence shown here is derived from an EMBL/GenBank/DDBJ whole genome shotgun (WGS) entry which is preliminary data.</text>
</comment>
<organism evidence="4 5">
    <name type="scientific">Aldrovandia affinis</name>
    <dbReference type="NCBI Taxonomy" id="143900"/>
    <lineage>
        <taxon>Eukaryota</taxon>
        <taxon>Metazoa</taxon>
        <taxon>Chordata</taxon>
        <taxon>Craniata</taxon>
        <taxon>Vertebrata</taxon>
        <taxon>Euteleostomi</taxon>
        <taxon>Actinopterygii</taxon>
        <taxon>Neopterygii</taxon>
        <taxon>Teleostei</taxon>
        <taxon>Notacanthiformes</taxon>
        <taxon>Halosauridae</taxon>
        <taxon>Aldrovandia</taxon>
    </lineage>
</organism>
<sequence>MKLSLFLGLACMSGILLWSHGCAATPYAFNISAEGSGDMEPEILVPTPSSTLVPATVSPTVRVTTAVRIKNFILNDVVDFLRDNLLLIIVVSSLLIVIVFIVCCASVMSHKRKLNAYYPSSFPAKKYVDRKDKSGGRRTFDEVPAKAHDSQKGEPVDSAKQFQTDIATVNKNLRTPSKALVGERGKEPKSIQPETQESQREKPKEAEPAPEPEKDEPKSKEPQQSPSPSPTQPLVCLCHLRNANPPKPDADK</sequence>
<keyword evidence="2" id="KW-0812">Transmembrane</keyword>
<keyword evidence="2" id="KW-0472">Membrane</keyword>
<name>A0AAD7WZT2_9TELE</name>
<dbReference type="GO" id="GO:0005886">
    <property type="term" value="C:plasma membrane"/>
    <property type="evidence" value="ECO:0007669"/>
    <property type="project" value="TreeGrafter"/>
</dbReference>
<dbReference type="GO" id="GO:0045669">
    <property type="term" value="P:positive regulation of osteoblast differentiation"/>
    <property type="evidence" value="ECO:0007669"/>
    <property type="project" value="TreeGrafter"/>
</dbReference>
<feature type="compositionally biased region" description="Basic and acidic residues" evidence="1">
    <location>
        <begin position="128"/>
        <end position="157"/>
    </location>
</feature>
<dbReference type="EMBL" id="JAINUG010000009">
    <property type="protein sequence ID" value="KAJ8415257.1"/>
    <property type="molecule type" value="Genomic_DNA"/>
</dbReference>
<dbReference type="AlphaFoldDB" id="A0AAD7WZT2"/>
<feature type="compositionally biased region" description="Basic and acidic residues" evidence="1">
    <location>
        <begin position="197"/>
        <end position="221"/>
    </location>
</feature>
<dbReference type="PANTHER" id="PTHR28645">
    <property type="entry name" value="TRANSMEMBRANE PROTEIN 119"/>
    <property type="match status" value="1"/>
</dbReference>